<dbReference type="STRING" id="1142394.PSMK_19770"/>
<dbReference type="Pfam" id="PF00494">
    <property type="entry name" value="SQS_PSY"/>
    <property type="match status" value="1"/>
</dbReference>
<reference evidence="2 3" key="1">
    <citation type="submission" date="2012-02" db="EMBL/GenBank/DDBJ databases">
        <title>Complete genome sequence of Phycisphaera mikurensis NBRC 102666.</title>
        <authorList>
            <person name="Ankai A."/>
            <person name="Hosoyama A."/>
            <person name="Terui Y."/>
            <person name="Sekine M."/>
            <person name="Fukai R."/>
            <person name="Kato Y."/>
            <person name="Nakamura S."/>
            <person name="Yamada-Narita S."/>
            <person name="Kawakoshi A."/>
            <person name="Fukunaga Y."/>
            <person name="Yamazaki S."/>
            <person name="Fujita N."/>
        </authorList>
    </citation>
    <scope>NUCLEOTIDE SEQUENCE [LARGE SCALE GENOMIC DNA]</scope>
    <source>
        <strain evidence="3">NBRC 102666 / KCTC 22515 / FYK2301M01</strain>
    </source>
</reference>
<protein>
    <submittedName>
        <fullName evidence="2">Phytoene synthase</fullName>
        <ecNumber evidence="2">2.5.1.32</ecNumber>
    </submittedName>
</protein>
<keyword evidence="1 2" id="KW-0808">Transferase</keyword>
<dbReference type="InterPro" id="IPR008949">
    <property type="entry name" value="Isoprenoid_synthase_dom_sf"/>
</dbReference>
<dbReference type="EC" id="2.5.1.32" evidence="2"/>
<dbReference type="SUPFAM" id="SSF48576">
    <property type="entry name" value="Terpenoid synthases"/>
    <property type="match status" value="1"/>
</dbReference>
<dbReference type="RefSeq" id="WP_014437354.1">
    <property type="nucleotide sequence ID" value="NC_017080.1"/>
</dbReference>
<dbReference type="PANTHER" id="PTHR31480">
    <property type="entry name" value="BIFUNCTIONAL LYCOPENE CYCLASE/PHYTOENE SYNTHASE"/>
    <property type="match status" value="1"/>
</dbReference>
<dbReference type="AlphaFoldDB" id="I0IFU8"/>
<proteinExistence type="predicted"/>
<dbReference type="EMBL" id="AP012338">
    <property type="protein sequence ID" value="BAM04136.1"/>
    <property type="molecule type" value="Genomic_DNA"/>
</dbReference>
<dbReference type="GO" id="GO:0051996">
    <property type="term" value="F:squalene synthase [NAD(P)H] activity"/>
    <property type="evidence" value="ECO:0007669"/>
    <property type="project" value="InterPro"/>
</dbReference>
<dbReference type="InterPro" id="IPR002060">
    <property type="entry name" value="Squ/phyt_synthse"/>
</dbReference>
<evidence type="ECO:0000256" key="1">
    <source>
        <dbReference type="ARBA" id="ARBA00022679"/>
    </source>
</evidence>
<keyword evidence="3" id="KW-1185">Reference proteome</keyword>
<dbReference type="Gene3D" id="1.10.600.10">
    <property type="entry name" value="Farnesyl Diphosphate Synthase"/>
    <property type="match status" value="1"/>
</dbReference>
<dbReference type="KEGG" id="phm:PSMK_19770"/>
<gene>
    <name evidence="2" type="primary">crtB</name>
    <name evidence="2" type="ordered locus">PSMK_19770</name>
</gene>
<dbReference type="HOGENOM" id="CLU_037269_1_1_0"/>
<dbReference type="InterPro" id="IPR033904">
    <property type="entry name" value="Trans_IPPS_HH"/>
</dbReference>
<evidence type="ECO:0000313" key="3">
    <source>
        <dbReference type="Proteomes" id="UP000007881"/>
    </source>
</evidence>
<dbReference type="OrthoDB" id="9787280at2"/>
<evidence type="ECO:0000313" key="2">
    <source>
        <dbReference type="EMBL" id="BAM04136.1"/>
    </source>
</evidence>
<dbReference type="PROSITE" id="PS01044">
    <property type="entry name" value="SQUALEN_PHYTOEN_SYN_1"/>
    <property type="match status" value="1"/>
</dbReference>
<dbReference type="CDD" id="cd00683">
    <property type="entry name" value="Trans_IPPS_HH"/>
    <property type="match status" value="1"/>
</dbReference>
<dbReference type="Proteomes" id="UP000007881">
    <property type="component" value="Chromosome"/>
</dbReference>
<sequence length="318" mass="34256">MKPGYLDEPERSAVAACRERTRRLARSFHAGMRLTPEPGFSALCVVYVWMHAADEIADGPPPLDGDRVAEAERFWSRTTRILDGGEAAHPASAATPAPGPPLWPALAWLARGFALPRDALRGVIDGQLADLSFTQPPSEAALDAYCRRVASTVGRVCVAVWGGDPAATGHLADARGVALQRTNVLRDVAEDAARGRVYLPADALARHGLVPADLAAPPPDDATGDRLRRLLAEQVDLARAWYDRSAALEVRLPRRGRASSGAIGGVYRALLEEIARDPLAVLSRRVRPTRPKRLAAVARAWAMSRLPAPILLRLASRP</sequence>
<dbReference type="eggNOG" id="COG1562">
    <property type="taxonomic scope" value="Bacteria"/>
</dbReference>
<accession>I0IFU8</accession>
<dbReference type="InterPro" id="IPR019845">
    <property type="entry name" value="Squalene/phytoene_synthase_CS"/>
</dbReference>
<name>I0IFU8_PHYMF</name>
<dbReference type="GO" id="GO:0016117">
    <property type="term" value="P:carotenoid biosynthetic process"/>
    <property type="evidence" value="ECO:0007669"/>
    <property type="project" value="UniProtKB-ARBA"/>
</dbReference>
<organism evidence="2 3">
    <name type="scientific">Phycisphaera mikurensis (strain NBRC 102666 / KCTC 22515 / FYK2301M01)</name>
    <dbReference type="NCBI Taxonomy" id="1142394"/>
    <lineage>
        <taxon>Bacteria</taxon>
        <taxon>Pseudomonadati</taxon>
        <taxon>Planctomycetota</taxon>
        <taxon>Phycisphaerae</taxon>
        <taxon>Phycisphaerales</taxon>
        <taxon>Phycisphaeraceae</taxon>
        <taxon>Phycisphaera</taxon>
    </lineage>
</organism>